<evidence type="ECO:0000256" key="1">
    <source>
        <dbReference type="SAM" id="MobiDB-lite"/>
    </source>
</evidence>
<protein>
    <submittedName>
        <fullName evidence="2">Uncharacterized protein</fullName>
    </submittedName>
</protein>
<name>A0A4Z2ILJ8_9TELE</name>
<comment type="caution">
    <text evidence="2">The sequence shown here is derived from an EMBL/GenBank/DDBJ whole genome shotgun (WGS) entry which is preliminary data.</text>
</comment>
<sequence length="203" mass="21249">MLSCSIGLAGAQSDTGNQTCDLRDGELLGPGTGSRVFLTGLAAAMVSTGAQNGQSKHLSPWPLSLPTDLAHRTELSAASLSLVELKLASRQPLTEARASAPALLLLFSPPGRSLLLLQICPSLSVPFLFPLKPPDHSAPVSSRSAPVSCNTPTCMIRTRATESAPNPAGPKPPTDRGENKEEIKEPYFVITAVLSFLTGVNKP</sequence>
<reference evidence="2 3" key="1">
    <citation type="submission" date="2019-03" db="EMBL/GenBank/DDBJ databases">
        <title>First draft genome of Liparis tanakae, snailfish: a comprehensive survey of snailfish specific genes.</title>
        <authorList>
            <person name="Kim W."/>
            <person name="Song I."/>
            <person name="Jeong J.-H."/>
            <person name="Kim D."/>
            <person name="Kim S."/>
            <person name="Ryu S."/>
            <person name="Song J.Y."/>
            <person name="Lee S.K."/>
        </authorList>
    </citation>
    <scope>NUCLEOTIDE SEQUENCE [LARGE SCALE GENOMIC DNA]</scope>
    <source>
        <tissue evidence="2">Muscle</tissue>
    </source>
</reference>
<evidence type="ECO:0000313" key="3">
    <source>
        <dbReference type="Proteomes" id="UP000314294"/>
    </source>
</evidence>
<gene>
    <name evidence="2" type="ORF">EYF80_010835</name>
</gene>
<dbReference type="Proteomes" id="UP000314294">
    <property type="component" value="Unassembled WGS sequence"/>
</dbReference>
<feature type="region of interest" description="Disordered" evidence="1">
    <location>
        <begin position="157"/>
        <end position="182"/>
    </location>
</feature>
<evidence type="ECO:0000313" key="2">
    <source>
        <dbReference type="EMBL" id="TNN78909.1"/>
    </source>
</evidence>
<accession>A0A4Z2ILJ8</accession>
<dbReference type="AlphaFoldDB" id="A0A4Z2ILJ8"/>
<feature type="compositionally biased region" description="Basic and acidic residues" evidence="1">
    <location>
        <begin position="173"/>
        <end position="182"/>
    </location>
</feature>
<organism evidence="2 3">
    <name type="scientific">Liparis tanakae</name>
    <name type="common">Tanaka's snailfish</name>
    <dbReference type="NCBI Taxonomy" id="230148"/>
    <lineage>
        <taxon>Eukaryota</taxon>
        <taxon>Metazoa</taxon>
        <taxon>Chordata</taxon>
        <taxon>Craniata</taxon>
        <taxon>Vertebrata</taxon>
        <taxon>Euteleostomi</taxon>
        <taxon>Actinopterygii</taxon>
        <taxon>Neopterygii</taxon>
        <taxon>Teleostei</taxon>
        <taxon>Neoteleostei</taxon>
        <taxon>Acanthomorphata</taxon>
        <taxon>Eupercaria</taxon>
        <taxon>Perciformes</taxon>
        <taxon>Cottioidei</taxon>
        <taxon>Cottales</taxon>
        <taxon>Liparidae</taxon>
        <taxon>Liparis</taxon>
    </lineage>
</organism>
<proteinExistence type="predicted"/>
<keyword evidence="3" id="KW-1185">Reference proteome</keyword>
<dbReference type="EMBL" id="SRLO01000069">
    <property type="protein sequence ID" value="TNN78909.1"/>
    <property type="molecule type" value="Genomic_DNA"/>
</dbReference>